<comment type="caution">
    <text evidence="2">The sequence shown here is derived from an EMBL/GenBank/DDBJ whole genome shotgun (WGS) entry which is preliminary data.</text>
</comment>
<feature type="region of interest" description="Disordered" evidence="1">
    <location>
        <begin position="176"/>
        <end position="195"/>
    </location>
</feature>
<gene>
    <name evidence="2" type="ORF">BDN71DRAFT_1507932</name>
</gene>
<feature type="compositionally biased region" description="Basic and acidic residues" evidence="1">
    <location>
        <begin position="216"/>
        <end position="229"/>
    </location>
</feature>
<feature type="compositionally biased region" description="Polar residues" evidence="1">
    <location>
        <begin position="177"/>
        <end position="187"/>
    </location>
</feature>
<name>A0A9P5ZYT4_PLEER</name>
<dbReference type="AlphaFoldDB" id="A0A9P5ZYT4"/>
<feature type="compositionally biased region" description="Acidic residues" evidence="1">
    <location>
        <begin position="230"/>
        <end position="258"/>
    </location>
</feature>
<sequence length="368" mass="41610">MTVLLFTKSRRIELCIELASPLGLMSALSWSNSGDALTWRPDSLVSIPPPHLCRRRLHERPPPRGETVKFADDRQIRKADGPVSKIDSDEETIPPPRIQRKKFRILTPSDEEVEGSEAETPKPRRCPVPPARMNGMREEFQDTTEPLAPQNPHRRPSPLPPRRRNVTMEECEEAQVLLQNPRRSPSASWAPLAQRKNMVVEDALDGDDKDIYWGGDNKDNKEEKERNEDGGGDGDADDEDNNEGGEGGSDNDDEEEDNPDHSPDGFWSQAPTNDLPRPQRQRPSPRSRSYSPNQEPQPDSPSEQMKQRRRRCKRTNNIVHDAADVAQLKAEVSELCDVDLLNIRKLGMIKVADPHDVQVLLSKTFDPI</sequence>
<protein>
    <submittedName>
        <fullName evidence="2">Uncharacterized protein</fullName>
    </submittedName>
</protein>
<dbReference type="Proteomes" id="UP000807025">
    <property type="component" value="Unassembled WGS sequence"/>
</dbReference>
<proteinExistence type="predicted"/>
<feature type="region of interest" description="Disordered" evidence="1">
    <location>
        <begin position="205"/>
        <end position="311"/>
    </location>
</feature>
<evidence type="ECO:0000256" key="1">
    <source>
        <dbReference type="SAM" id="MobiDB-lite"/>
    </source>
</evidence>
<feature type="compositionally biased region" description="Polar residues" evidence="1">
    <location>
        <begin position="293"/>
        <end position="304"/>
    </location>
</feature>
<organism evidence="2 3">
    <name type="scientific">Pleurotus eryngii</name>
    <name type="common">Boletus of the steppes</name>
    <dbReference type="NCBI Taxonomy" id="5323"/>
    <lineage>
        <taxon>Eukaryota</taxon>
        <taxon>Fungi</taxon>
        <taxon>Dikarya</taxon>
        <taxon>Basidiomycota</taxon>
        <taxon>Agaricomycotina</taxon>
        <taxon>Agaricomycetes</taxon>
        <taxon>Agaricomycetidae</taxon>
        <taxon>Agaricales</taxon>
        <taxon>Pleurotineae</taxon>
        <taxon>Pleurotaceae</taxon>
        <taxon>Pleurotus</taxon>
    </lineage>
</organism>
<evidence type="ECO:0000313" key="2">
    <source>
        <dbReference type="EMBL" id="KAF9494221.1"/>
    </source>
</evidence>
<reference evidence="2" key="1">
    <citation type="submission" date="2020-11" db="EMBL/GenBank/DDBJ databases">
        <authorList>
            <consortium name="DOE Joint Genome Institute"/>
            <person name="Ahrendt S."/>
            <person name="Riley R."/>
            <person name="Andreopoulos W."/>
            <person name="Labutti K."/>
            <person name="Pangilinan J."/>
            <person name="Ruiz-Duenas F.J."/>
            <person name="Barrasa J.M."/>
            <person name="Sanchez-Garcia M."/>
            <person name="Camarero S."/>
            <person name="Miyauchi S."/>
            <person name="Serrano A."/>
            <person name="Linde D."/>
            <person name="Babiker R."/>
            <person name="Drula E."/>
            <person name="Ayuso-Fernandez I."/>
            <person name="Pacheco R."/>
            <person name="Padilla G."/>
            <person name="Ferreira P."/>
            <person name="Barriuso J."/>
            <person name="Kellner H."/>
            <person name="Castanera R."/>
            <person name="Alfaro M."/>
            <person name="Ramirez L."/>
            <person name="Pisabarro A.G."/>
            <person name="Kuo A."/>
            <person name="Tritt A."/>
            <person name="Lipzen A."/>
            <person name="He G."/>
            <person name="Yan M."/>
            <person name="Ng V."/>
            <person name="Cullen D."/>
            <person name="Martin F."/>
            <person name="Rosso M.-N."/>
            <person name="Henrissat B."/>
            <person name="Hibbett D."/>
            <person name="Martinez A.T."/>
            <person name="Grigoriev I.V."/>
        </authorList>
    </citation>
    <scope>NUCLEOTIDE SEQUENCE</scope>
    <source>
        <strain evidence="2">ATCC 90797</strain>
    </source>
</reference>
<evidence type="ECO:0000313" key="3">
    <source>
        <dbReference type="Proteomes" id="UP000807025"/>
    </source>
</evidence>
<feature type="compositionally biased region" description="Basic residues" evidence="1">
    <location>
        <begin position="152"/>
        <end position="163"/>
    </location>
</feature>
<accession>A0A9P5ZYT4</accession>
<feature type="region of interest" description="Disordered" evidence="1">
    <location>
        <begin position="106"/>
        <end position="163"/>
    </location>
</feature>
<keyword evidence="3" id="KW-1185">Reference proteome</keyword>
<dbReference type="EMBL" id="MU154576">
    <property type="protein sequence ID" value="KAF9494221.1"/>
    <property type="molecule type" value="Genomic_DNA"/>
</dbReference>